<organism evidence="1 2">
    <name type="scientific">Planosporangium mesophilum</name>
    <dbReference type="NCBI Taxonomy" id="689768"/>
    <lineage>
        <taxon>Bacteria</taxon>
        <taxon>Bacillati</taxon>
        <taxon>Actinomycetota</taxon>
        <taxon>Actinomycetes</taxon>
        <taxon>Micromonosporales</taxon>
        <taxon>Micromonosporaceae</taxon>
        <taxon>Planosporangium</taxon>
    </lineage>
</organism>
<gene>
    <name evidence="1" type="ORF">Pme01_16540</name>
</gene>
<dbReference type="Proteomes" id="UP000599074">
    <property type="component" value="Unassembled WGS sequence"/>
</dbReference>
<evidence type="ECO:0000313" key="2">
    <source>
        <dbReference type="Proteomes" id="UP000599074"/>
    </source>
</evidence>
<evidence type="ECO:0000313" key="1">
    <source>
        <dbReference type="EMBL" id="GII22057.1"/>
    </source>
</evidence>
<comment type="caution">
    <text evidence="1">The sequence shown here is derived from an EMBL/GenBank/DDBJ whole genome shotgun (WGS) entry which is preliminary data.</text>
</comment>
<dbReference type="AlphaFoldDB" id="A0A8J3WZB1"/>
<dbReference type="Pfam" id="PF01663">
    <property type="entry name" value="Phosphodiest"/>
    <property type="match status" value="1"/>
</dbReference>
<dbReference type="EMBL" id="BOON01000015">
    <property type="protein sequence ID" value="GII22057.1"/>
    <property type="molecule type" value="Genomic_DNA"/>
</dbReference>
<dbReference type="RefSeq" id="WP_168114990.1">
    <property type="nucleotide sequence ID" value="NZ_BOON01000015.1"/>
</dbReference>
<dbReference type="Gene3D" id="3.40.720.10">
    <property type="entry name" value="Alkaline Phosphatase, subunit A"/>
    <property type="match status" value="1"/>
</dbReference>
<keyword evidence="2" id="KW-1185">Reference proteome</keyword>
<dbReference type="PANTHER" id="PTHR10151:SF120">
    <property type="entry name" value="BIS(5'-ADENOSYL)-TRIPHOSPHATASE"/>
    <property type="match status" value="1"/>
</dbReference>
<dbReference type="InterPro" id="IPR017850">
    <property type="entry name" value="Alkaline_phosphatase_core_sf"/>
</dbReference>
<dbReference type="SUPFAM" id="SSF53649">
    <property type="entry name" value="Alkaline phosphatase-like"/>
    <property type="match status" value="1"/>
</dbReference>
<dbReference type="PANTHER" id="PTHR10151">
    <property type="entry name" value="ECTONUCLEOTIDE PYROPHOSPHATASE/PHOSPHODIESTERASE"/>
    <property type="match status" value="1"/>
</dbReference>
<name>A0A8J3WZB1_9ACTN</name>
<dbReference type="GO" id="GO:0016787">
    <property type="term" value="F:hydrolase activity"/>
    <property type="evidence" value="ECO:0007669"/>
    <property type="project" value="UniProtKB-ARBA"/>
</dbReference>
<reference evidence="1" key="1">
    <citation type="submission" date="2021-01" db="EMBL/GenBank/DDBJ databases">
        <title>Whole genome shotgun sequence of Planosporangium mesophilum NBRC 109066.</title>
        <authorList>
            <person name="Komaki H."/>
            <person name="Tamura T."/>
        </authorList>
    </citation>
    <scope>NUCLEOTIDE SEQUENCE</scope>
    <source>
        <strain evidence="1">NBRC 109066</strain>
    </source>
</reference>
<protein>
    <submittedName>
        <fullName evidence="1">Alkaline phosphatase family protein</fullName>
    </submittedName>
</protein>
<proteinExistence type="predicted"/>
<sequence>MELVHPRYGTDTLADVLPGVLSALGLPGVADPLGLSGGPLAGVRRVAVLLVDGLGQYQLPMAEPYAPNLTDVATGRLGEARTITSGFPSTTPTSLVTVGTGAPPGAHGVVGFNVRVPETGRILNHIQWWDDPDPDSWQPVPTLFDRAAAGGIPATVVSRAEFKGSGLTVAAYGRAAEYRGAAGPDALATEMLAALRAEGGLVYGYHPDLDRAGHIHGLTSKEWAVAAGDVDRLVTRLVDGLPVDAALLVTADHGQLDIPEGDRFDLDTDARLRSGVRAAAGEARVRYLYTEPGARDDVIAAWRAVLGDGAWVVPREEAVAAGWFGPVPEAHLARVGDVVVACHDRNAVVASRSEPEFLTRMVAFHGSYTAAEMRIPLITVTGNTP</sequence>
<accession>A0A8J3WZB1</accession>
<dbReference type="InterPro" id="IPR002591">
    <property type="entry name" value="Phosphodiest/P_Trfase"/>
</dbReference>